<keyword evidence="2" id="KW-0812">Transmembrane</keyword>
<gene>
    <name evidence="3" type="ORF">CYMTET_48409</name>
</gene>
<keyword evidence="2" id="KW-1133">Transmembrane helix</keyword>
<evidence type="ECO:0000313" key="3">
    <source>
        <dbReference type="EMBL" id="KAK3241863.1"/>
    </source>
</evidence>
<proteinExistence type="predicted"/>
<comment type="caution">
    <text evidence="3">The sequence shown here is derived from an EMBL/GenBank/DDBJ whole genome shotgun (WGS) entry which is preliminary data.</text>
</comment>
<feature type="transmembrane region" description="Helical" evidence="2">
    <location>
        <begin position="150"/>
        <end position="169"/>
    </location>
</feature>
<dbReference type="AlphaFoldDB" id="A0AAE0BTE1"/>
<feature type="region of interest" description="Disordered" evidence="1">
    <location>
        <begin position="338"/>
        <end position="406"/>
    </location>
</feature>
<keyword evidence="2" id="KW-0472">Membrane</keyword>
<evidence type="ECO:0000256" key="2">
    <source>
        <dbReference type="SAM" id="Phobius"/>
    </source>
</evidence>
<protein>
    <submittedName>
        <fullName evidence="3">Uncharacterized protein</fullName>
    </submittedName>
</protein>
<evidence type="ECO:0000256" key="1">
    <source>
        <dbReference type="SAM" id="MobiDB-lite"/>
    </source>
</evidence>
<feature type="transmembrane region" description="Helical" evidence="2">
    <location>
        <begin position="24"/>
        <end position="44"/>
    </location>
</feature>
<feature type="compositionally biased region" description="Polar residues" evidence="1">
    <location>
        <begin position="265"/>
        <end position="277"/>
    </location>
</feature>
<feature type="compositionally biased region" description="Basic and acidic residues" evidence="1">
    <location>
        <begin position="338"/>
        <end position="351"/>
    </location>
</feature>
<dbReference type="Proteomes" id="UP001190700">
    <property type="component" value="Unassembled WGS sequence"/>
</dbReference>
<feature type="region of interest" description="Disordered" evidence="1">
    <location>
        <begin position="262"/>
        <end position="282"/>
    </location>
</feature>
<dbReference type="EMBL" id="LGRX02033290">
    <property type="protein sequence ID" value="KAK3241863.1"/>
    <property type="molecule type" value="Genomic_DNA"/>
</dbReference>
<feature type="transmembrane region" description="Helical" evidence="2">
    <location>
        <begin position="189"/>
        <end position="210"/>
    </location>
</feature>
<keyword evidence="4" id="KW-1185">Reference proteome</keyword>
<sequence length="406" mass="44773">MLAAITISYQVAFGALLSKRTRQVHILWSLHALFTFILALYCVILKDRLQLAARFDLLEDPYYPANFMMTKRANQTGGIADELVEASALTPEASAEYGIDQGDVVDDLKWPLPQDLSGVTLICSPGVHALGRVLDDIDELGYFQRLSSRMVAASVLSLVLMIILETGYLPRFKSLVGLLMACGVDLMHFFGILIYLCLTISTMTLIFFGTQIEAMSTLQRSSSSLAVNFAGSIDSATNKEMKRLGGEEVARAAHKVEVGRREWHSFSSGAPQTQRPSGGSAALEKRLATHDKCLPIIPYSRYLLGTGSLLMTWSPDDFFQQMASAGCKAAIQKFEAQRSCDSPRGETRVESRPGLSSRQAEQRAKEKLERDEKRARELEENMAASSHRKIAPVRVIGGSPSRYLVP</sequence>
<accession>A0AAE0BTE1</accession>
<evidence type="ECO:0000313" key="4">
    <source>
        <dbReference type="Proteomes" id="UP001190700"/>
    </source>
</evidence>
<name>A0AAE0BTE1_9CHLO</name>
<reference evidence="3 4" key="1">
    <citation type="journal article" date="2015" name="Genome Biol. Evol.">
        <title>Comparative Genomics of a Bacterivorous Green Alga Reveals Evolutionary Causalities and Consequences of Phago-Mixotrophic Mode of Nutrition.</title>
        <authorList>
            <person name="Burns J.A."/>
            <person name="Paasch A."/>
            <person name="Narechania A."/>
            <person name="Kim E."/>
        </authorList>
    </citation>
    <scope>NUCLEOTIDE SEQUENCE [LARGE SCALE GENOMIC DNA]</scope>
    <source>
        <strain evidence="3 4">PLY_AMNH</strain>
    </source>
</reference>
<feature type="compositionally biased region" description="Basic and acidic residues" evidence="1">
    <location>
        <begin position="360"/>
        <end position="379"/>
    </location>
</feature>
<organism evidence="3 4">
    <name type="scientific">Cymbomonas tetramitiformis</name>
    <dbReference type="NCBI Taxonomy" id="36881"/>
    <lineage>
        <taxon>Eukaryota</taxon>
        <taxon>Viridiplantae</taxon>
        <taxon>Chlorophyta</taxon>
        <taxon>Pyramimonadophyceae</taxon>
        <taxon>Pyramimonadales</taxon>
        <taxon>Pyramimonadaceae</taxon>
        <taxon>Cymbomonas</taxon>
    </lineage>
</organism>